<sequence length="202" mass="23612">MARYEVGAIYEIDVDEKSYYARLLNCDLYGVFAPLSGEVSEEAFENTPYRLYISTGSYAVKRGFWKKLFPSPDKTDIERWSRPLHLVVFTPWDIEGALNRRTSFDKYGHTEILDEETYIECLKQGFISIIQPMYEKIPQFLNNYYDDWPASEIYSDVLTGTGTAEHQQKQMSNLKKLGFDVSKYHHKRGIKGLNYDLKKEVK</sequence>
<dbReference type="EMBL" id="CP038802">
    <property type="protein sequence ID" value="UTY29446.1"/>
    <property type="molecule type" value="Genomic_DNA"/>
</dbReference>
<dbReference type="RefSeq" id="WP_255805114.1">
    <property type="nucleotide sequence ID" value="NZ_CP038802.1"/>
</dbReference>
<keyword evidence="2" id="KW-1185">Reference proteome</keyword>
<dbReference type="Proteomes" id="UP001059401">
    <property type="component" value="Chromosome"/>
</dbReference>
<evidence type="ECO:0000313" key="1">
    <source>
        <dbReference type="EMBL" id="UTY29446.1"/>
    </source>
</evidence>
<accession>A0ABY5HZ66</accession>
<proteinExistence type="predicted"/>
<organism evidence="1 2">
    <name type="scientific">Treponema putidum</name>
    <dbReference type="NCBI Taxonomy" id="221027"/>
    <lineage>
        <taxon>Bacteria</taxon>
        <taxon>Pseudomonadati</taxon>
        <taxon>Spirochaetota</taxon>
        <taxon>Spirochaetia</taxon>
        <taxon>Spirochaetales</taxon>
        <taxon>Treponemataceae</taxon>
        <taxon>Treponema</taxon>
    </lineage>
</organism>
<protein>
    <recommendedName>
        <fullName evidence="3">Immunity protein 26 of polymorphic toxin system</fullName>
    </recommendedName>
</protein>
<evidence type="ECO:0008006" key="3">
    <source>
        <dbReference type="Google" id="ProtNLM"/>
    </source>
</evidence>
<name>A0ABY5HZ66_9SPIR</name>
<evidence type="ECO:0000313" key="2">
    <source>
        <dbReference type="Proteomes" id="UP001059401"/>
    </source>
</evidence>
<reference evidence="1" key="1">
    <citation type="submission" date="2019-04" db="EMBL/GenBank/DDBJ databases">
        <title>Whole genome sequencing of oral phylogroup 2 treponemes.</title>
        <authorList>
            <person name="Chan Y."/>
            <person name="Zeng H.H."/>
            <person name="Yu X.L."/>
            <person name="Leung W.K."/>
            <person name="Watt R.M."/>
        </authorList>
    </citation>
    <scope>NUCLEOTIDE SEQUENCE</scope>
    <source>
        <strain evidence="1">OMZ 847</strain>
    </source>
</reference>
<gene>
    <name evidence="1" type="ORF">E4N76_11075</name>
</gene>